<evidence type="ECO:0000313" key="7">
    <source>
        <dbReference type="Proteomes" id="UP000319731"/>
    </source>
</evidence>
<evidence type="ECO:0000259" key="4">
    <source>
        <dbReference type="PROSITE" id="PS50006"/>
    </source>
</evidence>
<evidence type="ECO:0000256" key="2">
    <source>
        <dbReference type="SAM" id="Coils"/>
    </source>
</evidence>
<dbReference type="PROSITE" id="PS50137">
    <property type="entry name" value="DS_RBD"/>
    <property type="match status" value="1"/>
</dbReference>
<evidence type="ECO:0008006" key="8">
    <source>
        <dbReference type="Google" id="ProtNLM"/>
    </source>
</evidence>
<keyword evidence="2" id="KW-0175">Coiled coil</keyword>
<dbReference type="OrthoDB" id="444265at2759"/>
<dbReference type="Gene3D" id="2.60.200.20">
    <property type="match status" value="1"/>
</dbReference>
<dbReference type="SUPFAM" id="SSF49879">
    <property type="entry name" value="SMAD/FHA domain"/>
    <property type="match status" value="1"/>
</dbReference>
<gene>
    <name evidence="6" type="ORF">SmJEL517_g00238</name>
</gene>
<dbReference type="GO" id="GO:0003723">
    <property type="term" value="F:RNA binding"/>
    <property type="evidence" value="ECO:0007669"/>
    <property type="project" value="UniProtKB-UniRule"/>
</dbReference>
<feature type="region of interest" description="Disordered" evidence="3">
    <location>
        <begin position="418"/>
        <end position="504"/>
    </location>
</feature>
<reference evidence="6 7" key="1">
    <citation type="journal article" date="2019" name="Sci. Rep.">
        <title>Comparative genomics of chytrid fungi reveal insights into the obligate biotrophic and pathogenic lifestyle of Synchytrium endobioticum.</title>
        <authorList>
            <person name="van de Vossenberg B.T.L.H."/>
            <person name="Warris S."/>
            <person name="Nguyen H.D.T."/>
            <person name="van Gent-Pelzer M.P.E."/>
            <person name="Joly D.L."/>
            <person name="van de Geest H.C."/>
            <person name="Bonants P.J.M."/>
            <person name="Smith D.S."/>
            <person name="Levesque C.A."/>
            <person name="van der Lee T.A.J."/>
        </authorList>
    </citation>
    <scope>NUCLEOTIDE SEQUENCE [LARGE SCALE GENOMIC DNA]</scope>
    <source>
        <strain evidence="6 7">JEL517</strain>
    </source>
</reference>
<proteinExistence type="predicted"/>
<dbReference type="EMBL" id="QEAO01000001">
    <property type="protein sequence ID" value="TPX37994.1"/>
    <property type="molecule type" value="Genomic_DNA"/>
</dbReference>
<feature type="compositionally biased region" description="Polar residues" evidence="3">
    <location>
        <begin position="463"/>
        <end position="477"/>
    </location>
</feature>
<name>A0A507CIM3_9FUNG</name>
<feature type="compositionally biased region" description="Pro residues" evidence="3">
    <location>
        <begin position="7"/>
        <end position="23"/>
    </location>
</feature>
<comment type="caution">
    <text evidence="6">The sequence shown here is derived from an EMBL/GenBank/DDBJ whole genome shotgun (WGS) entry which is preliminary data.</text>
</comment>
<dbReference type="AlphaFoldDB" id="A0A507CIM3"/>
<dbReference type="Pfam" id="PF00498">
    <property type="entry name" value="FHA"/>
    <property type="match status" value="1"/>
</dbReference>
<accession>A0A507CIM3</accession>
<feature type="domain" description="DRBM" evidence="5">
    <location>
        <begin position="207"/>
        <end position="280"/>
    </location>
</feature>
<evidence type="ECO:0000256" key="3">
    <source>
        <dbReference type="SAM" id="MobiDB-lite"/>
    </source>
</evidence>
<sequence length="546" mass="61609">MTFKVPSLPPGRSPARSVPPAPPRADEIKEEAPNAPPLPYSAPEWSNIPTQGPYSLEARRLPICDIELEHASVSRYHAIIQFKGDGTVYLYDISVHGTFINKKQVPKQQYITIRNGDQIRFGQSTRLYVLNAPHDEEEEQQQQQALQLQHQQRVKRQLQQQQKQPEPEPDQEVSWGFQEDAYELESLADDTHINVDDISPDVYYARDPKKALVIWFETQSSEPTYEVSEEGGVSGQGRTYTARVTVPLDSGTTLTGLGKSTRKRDAERLAAFEACAKLDRAKLLRAEDRKAARKRVKEDEDDDDTYYDRTDRRDLKKRRGDDAGRAVETAESLFEKKRVALEEIETLEAQISIMGASQVSTSSNDDDDDMDAVLKQMQSKETVAQKEDEKRQLIERVSSLRKEVARLERIIKASKVSLEPPKAPTPTSSKSQQIPVLDSSKPKDMLPPPRKPSAKMEVEHPITETTVHQQQHASQPISEFKSESNDDVDMTPQSEQPVSQGRRRFGVMTREAVEAQKVYVEHEDVVDSVGKAGDEAMKEANAAYGY</sequence>
<keyword evidence="1" id="KW-0694">RNA-binding</keyword>
<dbReference type="Pfam" id="PF00035">
    <property type="entry name" value="dsrm"/>
    <property type="match status" value="1"/>
</dbReference>
<evidence type="ECO:0000313" key="6">
    <source>
        <dbReference type="EMBL" id="TPX37994.1"/>
    </source>
</evidence>
<dbReference type="GeneID" id="42001465"/>
<dbReference type="PROSITE" id="PS50006">
    <property type="entry name" value="FHA_DOMAIN"/>
    <property type="match status" value="1"/>
</dbReference>
<feature type="coiled-coil region" evidence="2">
    <location>
        <begin position="383"/>
        <end position="410"/>
    </location>
</feature>
<evidence type="ECO:0000256" key="1">
    <source>
        <dbReference type="PROSITE-ProRule" id="PRU00266"/>
    </source>
</evidence>
<feature type="region of interest" description="Disordered" evidence="3">
    <location>
        <begin position="152"/>
        <end position="174"/>
    </location>
</feature>
<evidence type="ECO:0000259" key="5">
    <source>
        <dbReference type="PROSITE" id="PS50137"/>
    </source>
</evidence>
<dbReference type="RefSeq" id="XP_031027709.1">
    <property type="nucleotide sequence ID" value="XM_031166168.1"/>
</dbReference>
<dbReference type="Proteomes" id="UP000319731">
    <property type="component" value="Unassembled WGS sequence"/>
</dbReference>
<dbReference type="InterPro" id="IPR014720">
    <property type="entry name" value="dsRBD_dom"/>
</dbReference>
<dbReference type="SMART" id="SM00240">
    <property type="entry name" value="FHA"/>
    <property type="match status" value="1"/>
</dbReference>
<organism evidence="6 7">
    <name type="scientific">Synchytrium microbalum</name>
    <dbReference type="NCBI Taxonomy" id="1806994"/>
    <lineage>
        <taxon>Eukaryota</taxon>
        <taxon>Fungi</taxon>
        <taxon>Fungi incertae sedis</taxon>
        <taxon>Chytridiomycota</taxon>
        <taxon>Chytridiomycota incertae sedis</taxon>
        <taxon>Chytridiomycetes</taxon>
        <taxon>Synchytriales</taxon>
        <taxon>Synchytriaceae</taxon>
        <taxon>Synchytrium</taxon>
    </lineage>
</organism>
<dbReference type="SUPFAM" id="SSF54768">
    <property type="entry name" value="dsRNA-binding domain-like"/>
    <property type="match status" value="1"/>
</dbReference>
<dbReference type="InterPro" id="IPR008984">
    <property type="entry name" value="SMAD_FHA_dom_sf"/>
</dbReference>
<dbReference type="SMART" id="SM00358">
    <property type="entry name" value="DSRM"/>
    <property type="match status" value="1"/>
</dbReference>
<feature type="region of interest" description="Disordered" evidence="3">
    <location>
        <begin position="1"/>
        <end position="46"/>
    </location>
</feature>
<feature type="domain" description="FHA" evidence="4">
    <location>
        <begin position="59"/>
        <end position="105"/>
    </location>
</feature>
<dbReference type="InterPro" id="IPR050923">
    <property type="entry name" value="Cell_Proc_Reg/RNA_Proc"/>
</dbReference>
<keyword evidence="7" id="KW-1185">Reference proteome</keyword>
<dbReference type="InterPro" id="IPR000253">
    <property type="entry name" value="FHA_dom"/>
</dbReference>
<dbReference type="PANTHER" id="PTHR23308">
    <property type="entry name" value="NUCLEAR INHIBITOR OF PROTEIN PHOSPHATASE-1"/>
    <property type="match status" value="1"/>
</dbReference>
<dbReference type="Gene3D" id="3.30.160.20">
    <property type="match status" value="1"/>
</dbReference>
<feature type="compositionally biased region" description="Low complexity" evidence="3">
    <location>
        <begin position="152"/>
        <end position="164"/>
    </location>
</feature>
<protein>
    <recommendedName>
        <fullName evidence="8">FHA domain-containing protein</fullName>
    </recommendedName>
</protein>